<comment type="subcellular location">
    <subcellularLocation>
        <location evidence="1">Membrane</location>
        <topology evidence="1">Multi-pass membrane protein</topology>
    </subcellularLocation>
</comment>
<feature type="transmembrane region" description="Helical" evidence="6">
    <location>
        <begin position="20"/>
        <end position="43"/>
    </location>
</feature>
<feature type="transmembrane region" description="Helical" evidence="6">
    <location>
        <begin position="385"/>
        <end position="404"/>
    </location>
</feature>
<feature type="transmembrane region" description="Helical" evidence="6">
    <location>
        <begin position="220"/>
        <end position="237"/>
    </location>
</feature>
<dbReference type="PANTHER" id="PTHR37422:SF13">
    <property type="entry name" value="LIPOPOLYSACCHARIDE BIOSYNTHESIS PROTEIN PA4999-RELATED"/>
    <property type="match status" value="1"/>
</dbReference>
<keyword evidence="2 6" id="KW-0812">Transmembrane</keyword>
<evidence type="ECO:0000313" key="8">
    <source>
        <dbReference type="EMBL" id="MBZ0154750.1"/>
    </source>
</evidence>
<reference evidence="8" key="1">
    <citation type="journal article" date="2021" name="bioRxiv">
        <title>Unraveling nitrogen, sulfur and carbon metabolic pathways and microbial community transcriptional responses to substrate deprivation and toxicity stresses in a bioreactor mimicking anoxic brackish coastal sediment conditions.</title>
        <authorList>
            <person name="Martins P.D."/>
            <person name="Echeveste M.J."/>
            <person name="Arshad A."/>
            <person name="Kurth J."/>
            <person name="Ouboter H."/>
            <person name="Jetten M.S.M."/>
            <person name="Welte C.U."/>
        </authorList>
    </citation>
    <scope>NUCLEOTIDE SEQUENCE</scope>
    <source>
        <strain evidence="8">MAG_39</strain>
    </source>
</reference>
<feature type="region of interest" description="Disordered" evidence="5">
    <location>
        <begin position="420"/>
        <end position="440"/>
    </location>
</feature>
<evidence type="ECO:0000256" key="6">
    <source>
        <dbReference type="SAM" id="Phobius"/>
    </source>
</evidence>
<dbReference type="Proteomes" id="UP000705867">
    <property type="component" value="Unassembled WGS sequence"/>
</dbReference>
<feature type="transmembrane region" description="Helical" evidence="6">
    <location>
        <begin position="78"/>
        <end position="96"/>
    </location>
</feature>
<proteinExistence type="predicted"/>
<dbReference type="InterPro" id="IPR051533">
    <property type="entry name" value="WaaL-like"/>
</dbReference>
<feature type="transmembrane region" description="Helical" evidence="6">
    <location>
        <begin position="360"/>
        <end position="379"/>
    </location>
</feature>
<dbReference type="PANTHER" id="PTHR37422">
    <property type="entry name" value="TEICHURONIC ACID BIOSYNTHESIS PROTEIN TUAE"/>
    <property type="match status" value="1"/>
</dbReference>
<dbReference type="InterPro" id="IPR007016">
    <property type="entry name" value="O-antigen_ligase-rel_domated"/>
</dbReference>
<sequence>MVWFVIGYLFLFVFRPFEYWPVLATIRIERVYMLFLMTAVFLWRHRKHKPHPVNSTLFAFFSAMLLSSLFAFRMQEAYWASFDYFKLIVFYYIIVLTLNDEEQMKKFIIAYLAVMFLYVGKSAWEFFVNDRHMWRMGLRRMIGIDTTYGDPNSFAASIAYSLPFLWAMLKQKSLSFMTRKMLWAYGILAGTCIVFTGSRSGMVTALLFLFLVLFGASRKVLGVTLVLVMLAFTWNYMPEEYQVRFKSIFVKGIAPKGADASAEGRIGGLKQGIHLFGKYPLLGIGPGNFKYGWETMPVGGSAHNLYGELLGELGGVGFLAFLFLVGVIIKTHRGITRETGLRLSGLPPDAPPGEKERLLFLRYVSVASVQALVLLLFNGNFGHNLYRYNWLWIGALGVLSAWFLQRKADRKSAVPLFAPGIRPGTPTGTPMKKAPGRKAL</sequence>
<feature type="transmembrane region" description="Helical" evidence="6">
    <location>
        <begin position="313"/>
        <end position="329"/>
    </location>
</feature>
<accession>A0A953J9Q5</accession>
<evidence type="ECO:0000256" key="5">
    <source>
        <dbReference type="SAM" id="MobiDB-lite"/>
    </source>
</evidence>
<comment type="caution">
    <text evidence="8">The sequence shown here is derived from an EMBL/GenBank/DDBJ whole genome shotgun (WGS) entry which is preliminary data.</text>
</comment>
<name>A0A953J9Q5_9BACT</name>
<evidence type="ECO:0000259" key="7">
    <source>
        <dbReference type="Pfam" id="PF04932"/>
    </source>
</evidence>
<dbReference type="GO" id="GO:0016874">
    <property type="term" value="F:ligase activity"/>
    <property type="evidence" value="ECO:0007669"/>
    <property type="project" value="UniProtKB-KW"/>
</dbReference>
<evidence type="ECO:0000256" key="1">
    <source>
        <dbReference type="ARBA" id="ARBA00004141"/>
    </source>
</evidence>
<evidence type="ECO:0000256" key="3">
    <source>
        <dbReference type="ARBA" id="ARBA00022989"/>
    </source>
</evidence>
<feature type="transmembrane region" description="Helical" evidence="6">
    <location>
        <begin position="55"/>
        <end position="72"/>
    </location>
</feature>
<keyword evidence="3 6" id="KW-1133">Transmembrane helix</keyword>
<feature type="compositionally biased region" description="Low complexity" evidence="5">
    <location>
        <begin position="420"/>
        <end position="430"/>
    </location>
</feature>
<dbReference type="AlphaFoldDB" id="A0A953J9Q5"/>
<keyword evidence="8" id="KW-0436">Ligase</keyword>
<gene>
    <name evidence="8" type="ORF">K8I29_00875</name>
</gene>
<reference evidence="8" key="2">
    <citation type="submission" date="2021-08" db="EMBL/GenBank/DDBJ databases">
        <authorList>
            <person name="Dalcin Martins P."/>
        </authorList>
    </citation>
    <scope>NUCLEOTIDE SEQUENCE</scope>
    <source>
        <strain evidence="8">MAG_39</strain>
    </source>
</reference>
<dbReference type="Pfam" id="PF04932">
    <property type="entry name" value="Wzy_C"/>
    <property type="match status" value="1"/>
</dbReference>
<feature type="transmembrane region" description="Helical" evidence="6">
    <location>
        <begin position="108"/>
        <end position="128"/>
    </location>
</feature>
<evidence type="ECO:0000256" key="4">
    <source>
        <dbReference type="ARBA" id="ARBA00023136"/>
    </source>
</evidence>
<protein>
    <submittedName>
        <fullName evidence="8">O-antigen ligase family protein</fullName>
    </submittedName>
</protein>
<evidence type="ECO:0000313" key="9">
    <source>
        <dbReference type="Proteomes" id="UP000705867"/>
    </source>
</evidence>
<dbReference type="EMBL" id="JAIOIV010000011">
    <property type="protein sequence ID" value="MBZ0154750.1"/>
    <property type="molecule type" value="Genomic_DNA"/>
</dbReference>
<feature type="transmembrane region" description="Helical" evidence="6">
    <location>
        <begin position="181"/>
        <end position="214"/>
    </location>
</feature>
<feature type="domain" description="O-antigen ligase-related" evidence="7">
    <location>
        <begin position="187"/>
        <end position="322"/>
    </location>
</feature>
<evidence type="ECO:0000256" key="2">
    <source>
        <dbReference type="ARBA" id="ARBA00022692"/>
    </source>
</evidence>
<keyword evidence="4 6" id="KW-0472">Membrane</keyword>
<dbReference type="GO" id="GO:0016020">
    <property type="term" value="C:membrane"/>
    <property type="evidence" value="ECO:0007669"/>
    <property type="project" value="UniProtKB-SubCell"/>
</dbReference>
<organism evidence="8 9">
    <name type="scientific">Candidatus Nitrobium versatile</name>
    <dbReference type="NCBI Taxonomy" id="2884831"/>
    <lineage>
        <taxon>Bacteria</taxon>
        <taxon>Pseudomonadati</taxon>
        <taxon>Nitrospirota</taxon>
        <taxon>Nitrospiria</taxon>
        <taxon>Nitrospirales</taxon>
        <taxon>Nitrospiraceae</taxon>
        <taxon>Candidatus Nitrobium</taxon>
    </lineage>
</organism>